<reference evidence="1 2" key="1">
    <citation type="journal article" date="2016" name="BMC Genomics">
        <title>Comparative genomics reveals Cyclospora cayetanensis possesses coccidia-like metabolism and invasion components but unique surface antigens.</title>
        <authorList>
            <person name="Liu S."/>
            <person name="Wang L."/>
            <person name="Zheng H."/>
            <person name="Xu Z."/>
            <person name="Roellig D.M."/>
            <person name="Li N."/>
            <person name="Frace M.A."/>
            <person name="Tang K."/>
            <person name="Arrowood M.J."/>
            <person name="Moss D.M."/>
            <person name="Zhang L."/>
            <person name="Feng Y."/>
            <person name="Xiao L."/>
        </authorList>
    </citation>
    <scope>NUCLEOTIDE SEQUENCE [LARGE SCALE GENOMIC DNA]</scope>
    <source>
        <strain evidence="1 2">CHN_HEN01</strain>
    </source>
</reference>
<dbReference type="EMBL" id="JROU02001343">
    <property type="protein sequence ID" value="OEH76724.1"/>
    <property type="molecule type" value="Genomic_DNA"/>
</dbReference>
<accession>A0A1D3CZU6</accession>
<name>A0A1D3CZU6_9EIME</name>
<gene>
    <name evidence="1" type="ORF">cyc_04865</name>
</gene>
<protein>
    <submittedName>
        <fullName evidence="1">Uncharacterized protein</fullName>
    </submittedName>
</protein>
<dbReference type="InParanoid" id="A0A1D3CZU6"/>
<dbReference type="Proteomes" id="UP000095192">
    <property type="component" value="Unassembled WGS sequence"/>
</dbReference>
<dbReference type="AlphaFoldDB" id="A0A1D3CZU6"/>
<organism evidence="1 2">
    <name type="scientific">Cyclospora cayetanensis</name>
    <dbReference type="NCBI Taxonomy" id="88456"/>
    <lineage>
        <taxon>Eukaryota</taxon>
        <taxon>Sar</taxon>
        <taxon>Alveolata</taxon>
        <taxon>Apicomplexa</taxon>
        <taxon>Conoidasida</taxon>
        <taxon>Coccidia</taxon>
        <taxon>Eucoccidiorida</taxon>
        <taxon>Eimeriorina</taxon>
        <taxon>Eimeriidae</taxon>
        <taxon>Cyclospora</taxon>
    </lineage>
</organism>
<sequence length="230" mass="26060">MPALHPVYQHEKEIQKKHDEVRMLREKYSQSLENLKLQEETQRGLDASLRNEAAAYHCLKSDLNTLVSTHKHSTCARNRTTFEKRVRLCTLLSENKFIGSTDVSSSTDAGKELPLILTFQDVVKLVAQHVLSYDAISQFAKAKMAHLNDDNLESSPVDFLLSLVDFTMYAWNPRMEQEINDTDIPFIRGVALKETLLASRKWYCAPKATFFGSSSLQGVGEEVPGKRKNA</sequence>
<evidence type="ECO:0000313" key="2">
    <source>
        <dbReference type="Proteomes" id="UP000095192"/>
    </source>
</evidence>
<proteinExistence type="predicted"/>
<evidence type="ECO:0000313" key="1">
    <source>
        <dbReference type="EMBL" id="OEH76724.1"/>
    </source>
</evidence>
<dbReference type="VEuPathDB" id="ToxoDB:cyc_04865"/>
<keyword evidence="2" id="KW-1185">Reference proteome</keyword>
<comment type="caution">
    <text evidence="1">The sequence shown here is derived from an EMBL/GenBank/DDBJ whole genome shotgun (WGS) entry which is preliminary data.</text>
</comment>